<dbReference type="Proteomes" id="UP000327013">
    <property type="component" value="Chromosome 2"/>
</dbReference>
<dbReference type="SMART" id="SM00516">
    <property type="entry name" value="SEC14"/>
    <property type="match status" value="1"/>
</dbReference>
<gene>
    <name evidence="2" type="ORF">FH972_007041</name>
</gene>
<proteinExistence type="predicted"/>
<accession>A0A5N6QV54</accession>
<dbReference type="OrthoDB" id="638130at2759"/>
<dbReference type="InterPro" id="IPR051304">
    <property type="entry name" value="SCF_F-box_domain"/>
</dbReference>
<dbReference type="PANTHER" id="PTHR47123">
    <property type="entry name" value="F-BOX PROTEIN SKIP23"/>
    <property type="match status" value="1"/>
</dbReference>
<reference evidence="2 3" key="1">
    <citation type="submission" date="2019-06" db="EMBL/GenBank/DDBJ databases">
        <title>A chromosomal-level reference genome of Carpinus fangiana (Coryloideae, Betulaceae).</title>
        <authorList>
            <person name="Yang X."/>
            <person name="Wang Z."/>
            <person name="Zhang L."/>
            <person name="Hao G."/>
            <person name="Liu J."/>
            <person name="Yang Y."/>
        </authorList>
    </citation>
    <scope>NUCLEOTIDE SEQUENCE [LARGE SCALE GENOMIC DNA]</scope>
    <source>
        <strain evidence="2">Cfa_2016G</strain>
        <tissue evidence="2">Leaf</tissue>
    </source>
</reference>
<name>A0A5N6QV54_9ROSI</name>
<dbReference type="InterPro" id="IPR005174">
    <property type="entry name" value="KIB1-4_b-propeller"/>
</dbReference>
<dbReference type="AlphaFoldDB" id="A0A5N6QV54"/>
<dbReference type="Pfam" id="PF03478">
    <property type="entry name" value="Beta-prop_KIB1-4"/>
    <property type="match status" value="1"/>
</dbReference>
<organism evidence="2 3">
    <name type="scientific">Carpinus fangiana</name>
    <dbReference type="NCBI Taxonomy" id="176857"/>
    <lineage>
        <taxon>Eukaryota</taxon>
        <taxon>Viridiplantae</taxon>
        <taxon>Streptophyta</taxon>
        <taxon>Embryophyta</taxon>
        <taxon>Tracheophyta</taxon>
        <taxon>Spermatophyta</taxon>
        <taxon>Magnoliopsida</taxon>
        <taxon>eudicotyledons</taxon>
        <taxon>Gunneridae</taxon>
        <taxon>Pentapetalae</taxon>
        <taxon>rosids</taxon>
        <taxon>fabids</taxon>
        <taxon>Fagales</taxon>
        <taxon>Betulaceae</taxon>
        <taxon>Carpinus</taxon>
    </lineage>
</organism>
<dbReference type="InterPro" id="IPR001251">
    <property type="entry name" value="CRAL-TRIO_dom"/>
</dbReference>
<dbReference type="Gene3D" id="3.40.525.10">
    <property type="entry name" value="CRAL-TRIO lipid binding domain"/>
    <property type="match status" value="1"/>
</dbReference>
<sequence length="593" mass="67472">MSDAEQEQLIEKLEIFKIKGRDKRNRKILRVIGKSFSARNLSVDVVKKYLEERVYPKLGKRPFSVLYLHTGVQRCENFPGISALRSIYEGVPMSVKENLEAVYFVHPGLQSRLFLATFGRLLFSGGLYGKLRYVSRLDLLWEHVRRNEIEIPDFVHDHDEDLEYRPMMDYGLESDHPRVYGAPAVDSPSRSSEADMGGRVVDWSGLPKELLEVIGKSIDSGLDAIRSRSVCSSWRSSFPPFQARSPRFPLKFPDPRSALGSAPRSRSPVYLCESTLYLLQPVNPFPTSSSSSSSSCNKGWLIKVQESNSGKLRLLDPFPNHKYRLSPVTLNTLNLLNFRVVELRKAYVLRLHVATPPRSETEGSYAPSYRCNRSIHGVSKVVMFPISAWTDADEYAVFVIFNEGKLAFGKCGDEKWTLVGDRSCEYDDIIVYKGQFYVVDRWGTVFWIECSSLKLVPFSPPLCGLGNQKHLMESCGALYVVDRYIDRERRRVENNIRRRDFPKTVDFKVYKLDEEGGKWDLLKSLGDRAFVLGTDCCFSVSAQEFVGCKGNCIYFVDPRESHVFSLEDGSIADLVSMNHPFCEAPTWLSSVNL</sequence>
<evidence type="ECO:0000313" key="2">
    <source>
        <dbReference type="EMBL" id="KAE8010696.1"/>
    </source>
</evidence>
<protein>
    <recommendedName>
        <fullName evidence="1">CRAL-TRIO domain-containing protein</fullName>
    </recommendedName>
</protein>
<dbReference type="PANTHER" id="PTHR47123:SF28">
    <property type="entry name" value="F-BOX DOMAIN-CONTAINING PROTEIN"/>
    <property type="match status" value="1"/>
</dbReference>
<evidence type="ECO:0000313" key="3">
    <source>
        <dbReference type="Proteomes" id="UP000327013"/>
    </source>
</evidence>
<evidence type="ECO:0000259" key="1">
    <source>
        <dbReference type="SMART" id="SM00516"/>
    </source>
</evidence>
<feature type="domain" description="CRAL-TRIO" evidence="1">
    <location>
        <begin position="9"/>
        <end position="158"/>
    </location>
</feature>
<dbReference type="InterPro" id="IPR036865">
    <property type="entry name" value="CRAL-TRIO_dom_sf"/>
</dbReference>
<dbReference type="Pfam" id="PF13716">
    <property type="entry name" value="CRAL_TRIO_2"/>
    <property type="match status" value="1"/>
</dbReference>
<keyword evidence="3" id="KW-1185">Reference proteome</keyword>
<dbReference type="EMBL" id="CM017322">
    <property type="protein sequence ID" value="KAE8010696.1"/>
    <property type="molecule type" value="Genomic_DNA"/>
</dbReference>